<sequence length="258" mass="26382">MAVRVGGACSCGRRGKGHGMVLLAAGALEPSGQGWLQAGEFGLAFLLSAAIGLEREIRQKAAGLRTYTTVGVGAALFTLVSKYGFADVLHVGTIELDPSRVTAQIVSGVGFIGAGVIFVHRGSVQGLTTAATIWLTAAVGAAAAAGLPLLSVLATAAYFVAAYVVRPIAHRLPAMRSVASSFRIAYEQRPGLLQELMEQCERAGFTVGGLQMLRAGGTGDPAEVQISAVGRGDPAVLTARFADVAGVVACTRGGNEDE</sequence>
<evidence type="ECO:0000256" key="4">
    <source>
        <dbReference type="ARBA" id="ARBA00022692"/>
    </source>
</evidence>
<dbReference type="InterPro" id="IPR003416">
    <property type="entry name" value="MgtC/SapB/SrpB/YhiD_fam"/>
</dbReference>
<keyword evidence="6 7" id="KW-0472">Membrane</keyword>
<evidence type="ECO:0000313" key="9">
    <source>
        <dbReference type="EMBL" id="GHI41314.1"/>
    </source>
</evidence>
<accession>A0ABQ3QVS1</accession>
<dbReference type="PANTHER" id="PTHR33778">
    <property type="entry name" value="PROTEIN MGTC"/>
    <property type="match status" value="1"/>
</dbReference>
<evidence type="ECO:0000313" key="10">
    <source>
        <dbReference type="Proteomes" id="UP001050808"/>
    </source>
</evidence>
<keyword evidence="3" id="KW-1003">Cell membrane</keyword>
<keyword evidence="5 7" id="KW-1133">Transmembrane helix</keyword>
<evidence type="ECO:0000256" key="3">
    <source>
        <dbReference type="ARBA" id="ARBA00022475"/>
    </source>
</evidence>
<proteinExistence type="inferred from homology"/>
<protein>
    <recommendedName>
        <fullName evidence="8">MgtC/SapB/SrpB/YhiD N-terminal domain-containing protein</fullName>
    </recommendedName>
</protein>
<dbReference type="PRINTS" id="PR01837">
    <property type="entry name" value="MGTCSAPBPROT"/>
</dbReference>
<feature type="transmembrane region" description="Helical" evidence="7">
    <location>
        <begin position="101"/>
        <end position="119"/>
    </location>
</feature>
<organism evidence="9 10">
    <name type="scientific">Streptomyces violascens</name>
    <dbReference type="NCBI Taxonomy" id="67381"/>
    <lineage>
        <taxon>Bacteria</taxon>
        <taxon>Bacillati</taxon>
        <taxon>Actinomycetota</taxon>
        <taxon>Actinomycetes</taxon>
        <taxon>Kitasatosporales</taxon>
        <taxon>Streptomycetaceae</taxon>
        <taxon>Streptomyces</taxon>
    </lineage>
</organism>
<feature type="transmembrane region" description="Helical" evidence="7">
    <location>
        <begin position="64"/>
        <end position="81"/>
    </location>
</feature>
<evidence type="ECO:0000256" key="7">
    <source>
        <dbReference type="SAM" id="Phobius"/>
    </source>
</evidence>
<comment type="similarity">
    <text evidence="2">Belongs to the MgtC/SapB family.</text>
</comment>
<keyword evidence="10" id="KW-1185">Reference proteome</keyword>
<evidence type="ECO:0000256" key="1">
    <source>
        <dbReference type="ARBA" id="ARBA00004651"/>
    </source>
</evidence>
<feature type="transmembrane region" description="Helical" evidence="7">
    <location>
        <begin position="126"/>
        <end position="144"/>
    </location>
</feature>
<evidence type="ECO:0000256" key="5">
    <source>
        <dbReference type="ARBA" id="ARBA00022989"/>
    </source>
</evidence>
<name>A0ABQ3QVS1_9ACTN</name>
<reference evidence="9" key="1">
    <citation type="submission" date="2024-05" db="EMBL/GenBank/DDBJ databases">
        <title>Whole genome shotgun sequence of Streptomyces violascens NBRC 12920.</title>
        <authorList>
            <person name="Komaki H."/>
            <person name="Tamura T."/>
        </authorList>
    </citation>
    <scope>NUCLEOTIDE SEQUENCE</scope>
    <source>
        <strain evidence="9">NBRC 12920</strain>
    </source>
</reference>
<evidence type="ECO:0000256" key="6">
    <source>
        <dbReference type="ARBA" id="ARBA00023136"/>
    </source>
</evidence>
<keyword evidence="4 7" id="KW-0812">Transmembrane</keyword>
<comment type="caution">
    <text evidence="9">The sequence shown here is derived from an EMBL/GenBank/DDBJ whole genome shotgun (WGS) entry which is preliminary data.</text>
</comment>
<feature type="domain" description="MgtC/SapB/SrpB/YhiD N-terminal" evidence="8">
    <location>
        <begin position="42"/>
        <end position="169"/>
    </location>
</feature>
<evidence type="ECO:0000259" key="8">
    <source>
        <dbReference type="Pfam" id="PF02308"/>
    </source>
</evidence>
<evidence type="ECO:0000256" key="2">
    <source>
        <dbReference type="ARBA" id="ARBA00009298"/>
    </source>
</evidence>
<comment type="subcellular location">
    <subcellularLocation>
        <location evidence="1">Cell membrane</location>
        <topology evidence="1">Multi-pass membrane protein</topology>
    </subcellularLocation>
</comment>
<dbReference type="Pfam" id="PF02308">
    <property type="entry name" value="MgtC"/>
    <property type="match status" value="1"/>
</dbReference>
<dbReference type="Proteomes" id="UP001050808">
    <property type="component" value="Unassembled WGS sequence"/>
</dbReference>
<dbReference type="InterPro" id="IPR049177">
    <property type="entry name" value="MgtC_SapB_SrpB_YhiD_N"/>
</dbReference>
<dbReference type="PANTHER" id="PTHR33778:SF1">
    <property type="entry name" value="MAGNESIUM TRANSPORTER YHID-RELATED"/>
    <property type="match status" value="1"/>
</dbReference>
<dbReference type="EMBL" id="BNDY01000017">
    <property type="protein sequence ID" value="GHI41314.1"/>
    <property type="molecule type" value="Genomic_DNA"/>
</dbReference>
<gene>
    <name evidence="9" type="ORF">Sviol_57220</name>
</gene>